<feature type="repeat" description="PPR" evidence="7">
    <location>
        <begin position="543"/>
        <end position="577"/>
    </location>
</feature>
<feature type="transmembrane region" description="Helical" evidence="8">
    <location>
        <begin position="1290"/>
        <end position="1313"/>
    </location>
</feature>
<dbReference type="PANTHER" id="PTHR47447:SF28">
    <property type="entry name" value="PENTACOTRIPEPTIDE-REPEAT REGION OF PRORP DOMAIN-CONTAINING PROTEIN"/>
    <property type="match status" value="1"/>
</dbReference>
<dbReference type="GO" id="GO:0030026">
    <property type="term" value="P:intracellular manganese ion homeostasis"/>
    <property type="evidence" value="ECO:0007669"/>
    <property type="project" value="InterPro"/>
</dbReference>
<comment type="similarity">
    <text evidence="2">Belongs to the CCC1 family.</text>
</comment>
<evidence type="ECO:0000256" key="3">
    <source>
        <dbReference type="ARBA" id="ARBA00022692"/>
    </source>
</evidence>
<feature type="transmembrane region" description="Helical" evidence="8">
    <location>
        <begin position="1259"/>
        <end position="1283"/>
    </location>
</feature>
<evidence type="ECO:0000256" key="8">
    <source>
        <dbReference type="SAM" id="Phobius"/>
    </source>
</evidence>
<keyword evidence="3 8" id="KW-0812">Transmembrane</keyword>
<protein>
    <recommendedName>
        <fullName evidence="11">Pentatricopeptide repeat-containing protein, chloroplastic</fullName>
    </recommendedName>
</protein>
<dbReference type="Gene3D" id="1.25.40.10">
    <property type="entry name" value="Tetratricopeptide repeat domain"/>
    <property type="match status" value="5"/>
</dbReference>
<feature type="transmembrane region" description="Helical" evidence="8">
    <location>
        <begin position="1230"/>
        <end position="1253"/>
    </location>
</feature>
<keyword evidence="6 8" id="KW-0472">Membrane</keyword>
<name>A0A812SEH7_9DINO</name>
<evidence type="ECO:0000256" key="4">
    <source>
        <dbReference type="ARBA" id="ARBA00022737"/>
    </source>
</evidence>
<feature type="repeat" description="PPR" evidence="7">
    <location>
        <begin position="129"/>
        <end position="163"/>
    </location>
</feature>
<feature type="transmembrane region" description="Helical" evidence="8">
    <location>
        <begin position="979"/>
        <end position="1003"/>
    </location>
</feature>
<comment type="caution">
    <text evidence="9">The sequence shown here is derived from an EMBL/GenBank/DDBJ whole genome shotgun (WGS) entry which is preliminary data.</text>
</comment>
<dbReference type="GO" id="GO:0016020">
    <property type="term" value="C:membrane"/>
    <property type="evidence" value="ECO:0007669"/>
    <property type="project" value="InterPro"/>
</dbReference>
<keyword evidence="4" id="KW-0677">Repeat</keyword>
<feature type="transmembrane region" description="Helical" evidence="8">
    <location>
        <begin position="808"/>
        <end position="830"/>
    </location>
</feature>
<dbReference type="Pfam" id="PF13041">
    <property type="entry name" value="PPR_2"/>
    <property type="match status" value="1"/>
</dbReference>
<evidence type="ECO:0000313" key="9">
    <source>
        <dbReference type="EMBL" id="CAE7476450.1"/>
    </source>
</evidence>
<dbReference type="InterPro" id="IPR002885">
    <property type="entry name" value="PPR_rpt"/>
</dbReference>
<evidence type="ECO:0000313" key="10">
    <source>
        <dbReference type="Proteomes" id="UP000604046"/>
    </source>
</evidence>
<feature type="transmembrane region" description="Helical" evidence="8">
    <location>
        <begin position="919"/>
        <end position="940"/>
    </location>
</feature>
<proteinExistence type="inferred from homology"/>
<sequence>MTLASLEVAGIPVTPKPKPWSPEVSKQRVALLTKLGRATKWTEALAVVAEHALHGPKLDVFACGACIRACEISAQWEVALALLALGGASRMELNNVAYNIAISVCDKAKKWLQAGMIVRHMQAYHVQTDVITWSALVSAYAKGQQWEEALGALDSMESLQVQPNEMTYSAAISACTAAEPWPWALEIAEAMQQKRLEADAVVQTAMITACGFGGKWEECISIVAGMQGETLRQITCNALMASLQRAAQWTRVLSMLSNIQDDEGRWKNCTLDSFSCAAAIAACGTGGHWQVAVDPFVRSPLNVVLLNVAITACSENFQWQWVLQLLGHSRARGLLPDAISCNSALTACQICGRWLEAETILQEMFRQVSAAPDQITLNAFISVCGATHRWQRALSALLGQVPALSGIQPGTVSCNAALAACQAQWRQCGAILDFAATAGVIIDEVGYSAAITAFDRGHSWQRACLALRNMQRSLDKNLVATNSVLAAYEKVGLWDSALALLFHLRMGQLEADQVSFNSCTSCCEKSMLWWQALDVFQATMQYDSISFNVLLRSCMHAADWRAALSLLARMEEDGLQLTALSLAPAIEALVQNQQVGSTCDAWLPQSQALEEVFENSSEDWIALDLRPVEAANLRWAGDAAQARCSTSTTESAKALREVADKDFPQQWPVHQRSIIAVAWSPGTSHGISVQLSTIQNRDVRCWEYIAATNSAIALSSCALLLAVGPAAYCWLNQGRAELADSYRGTAHPLQNICHSTSQEAAPISHHRPALYLGRDYVNEVASGGINGLLMMVATVVAGIGIDMPGQQILALGTASLVSYAFSMGFGAFVVEEAKESFATSQLQEEYDEVRSMPQSEVDEMICHYRRRGLSDQDAQSVAGILSKYEDFWVHHMMAEELGIQLPRGSAAAMHAGLATGTSFLFFGMVPLLGLVMSTLLRRCFGPEWYRPQFSTAMSLALSAAALLTLGAFVSRVVGSRTPIISGMMIMANGFAASIMAFAMSAVLRFFGTAERLDFATGCCESEFARSVQATSLPPEAGRSGSAGSTALLGRYKVKAARAFFCQDLHRATAPQKRRRGRLSDISLYDAAACCGLGSWPCPATKEIVMIGGTSRLTGMHLEVLRVFAYGLLTCLTTGLGAVPFLFVPAGNIGSGLAVANAVAAGMMLAASAGMLLEAHEHCGYLDWQIFAGLLAGGLFIRASEGLHGDDEEEESEIAALHEALLERKQWRKAMLIFTVMFCHSAAEGIAVGVAFSRQLNQEFGIYISLLLAVHNVPEGLAVALVLVPRGVSATLTALIAILTSVPQPPLALAAFLFVEVFQWLLPLGLAFAAGAMVYVCLHELLIESVEQLGVTKATLA</sequence>
<keyword evidence="5 8" id="KW-1133">Transmembrane helix</keyword>
<comment type="subcellular location">
    <subcellularLocation>
        <location evidence="1">Endomembrane system</location>
        <topology evidence="1">Multi-pass membrane protein</topology>
    </subcellularLocation>
</comment>
<feature type="transmembrane region" description="Helical" evidence="8">
    <location>
        <begin position="952"/>
        <end position="973"/>
    </location>
</feature>
<dbReference type="EMBL" id="CAJNDS010002442">
    <property type="protein sequence ID" value="CAE7476450.1"/>
    <property type="molecule type" value="Genomic_DNA"/>
</dbReference>
<dbReference type="NCBIfam" id="TIGR00756">
    <property type="entry name" value="PPR"/>
    <property type="match status" value="2"/>
</dbReference>
<dbReference type="InterPro" id="IPR003689">
    <property type="entry name" value="ZIP"/>
</dbReference>
<evidence type="ECO:0000256" key="1">
    <source>
        <dbReference type="ARBA" id="ARBA00004127"/>
    </source>
</evidence>
<dbReference type="GO" id="GO:0012505">
    <property type="term" value="C:endomembrane system"/>
    <property type="evidence" value="ECO:0007669"/>
    <property type="project" value="UniProtKB-SubCell"/>
</dbReference>
<dbReference type="OrthoDB" id="185373at2759"/>
<dbReference type="PROSITE" id="PS51375">
    <property type="entry name" value="PPR"/>
    <property type="match status" value="2"/>
</dbReference>
<dbReference type="InterPro" id="IPR008217">
    <property type="entry name" value="Ccc1_fam"/>
</dbReference>
<keyword evidence="10" id="KW-1185">Reference proteome</keyword>
<feature type="transmembrane region" description="Helical" evidence="8">
    <location>
        <begin position="780"/>
        <end position="801"/>
    </location>
</feature>
<dbReference type="PANTHER" id="PTHR47447">
    <property type="entry name" value="OS03G0856100 PROTEIN"/>
    <property type="match status" value="1"/>
</dbReference>
<evidence type="ECO:0008006" key="11">
    <source>
        <dbReference type="Google" id="ProtNLM"/>
    </source>
</evidence>
<dbReference type="GO" id="GO:0005384">
    <property type="term" value="F:manganese ion transmembrane transporter activity"/>
    <property type="evidence" value="ECO:0007669"/>
    <property type="project" value="InterPro"/>
</dbReference>
<feature type="transmembrane region" description="Helical" evidence="8">
    <location>
        <begin position="1122"/>
        <end position="1142"/>
    </location>
</feature>
<reference evidence="9" key="1">
    <citation type="submission" date="2021-02" db="EMBL/GenBank/DDBJ databases">
        <authorList>
            <person name="Dougan E. K."/>
            <person name="Rhodes N."/>
            <person name="Thang M."/>
            <person name="Chan C."/>
        </authorList>
    </citation>
    <scope>NUCLEOTIDE SEQUENCE</scope>
</reference>
<dbReference type="Pfam" id="PF13812">
    <property type="entry name" value="PPR_3"/>
    <property type="match status" value="1"/>
</dbReference>
<feature type="transmembrane region" description="Helical" evidence="8">
    <location>
        <begin position="1148"/>
        <end position="1172"/>
    </location>
</feature>
<dbReference type="Pfam" id="PF01535">
    <property type="entry name" value="PPR"/>
    <property type="match status" value="2"/>
</dbReference>
<evidence type="ECO:0000256" key="2">
    <source>
        <dbReference type="ARBA" id="ARBA00007049"/>
    </source>
</evidence>
<dbReference type="Pfam" id="PF02535">
    <property type="entry name" value="Zip"/>
    <property type="match status" value="1"/>
</dbReference>
<dbReference type="Pfam" id="PF01988">
    <property type="entry name" value="VIT1"/>
    <property type="match status" value="1"/>
</dbReference>
<organism evidence="9 10">
    <name type="scientific">Symbiodinium natans</name>
    <dbReference type="NCBI Taxonomy" id="878477"/>
    <lineage>
        <taxon>Eukaryota</taxon>
        <taxon>Sar</taxon>
        <taxon>Alveolata</taxon>
        <taxon>Dinophyceae</taxon>
        <taxon>Suessiales</taxon>
        <taxon>Symbiodiniaceae</taxon>
        <taxon>Symbiodinium</taxon>
    </lineage>
</organism>
<evidence type="ECO:0000256" key="6">
    <source>
        <dbReference type="ARBA" id="ARBA00023136"/>
    </source>
</evidence>
<evidence type="ECO:0000256" key="7">
    <source>
        <dbReference type="PROSITE-ProRule" id="PRU00708"/>
    </source>
</evidence>
<gene>
    <name evidence="9" type="ORF">SNAT2548_LOCUS26762</name>
</gene>
<feature type="transmembrane region" description="Helical" evidence="8">
    <location>
        <begin position="1319"/>
        <end position="1337"/>
    </location>
</feature>
<accession>A0A812SEH7</accession>
<evidence type="ECO:0000256" key="5">
    <source>
        <dbReference type="ARBA" id="ARBA00022989"/>
    </source>
</evidence>
<dbReference type="Proteomes" id="UP000604046">
    <property type="component" value="Unassembled WGS sequence"/>
</dbReference>
<dbReference type="InterPro" id="IPR011990">
    <property type="entry name" value="TPR-like_helical_dom_sf"/>
</dbReference>